<organism evidence="1 2">
    <name type="scientific">Alteromonas pelagimontana</name>
    <dbReference type="NCBI Taxonomy" id="1858656"/>
    <lineage>
        <taxon>Bacteria</taxon>
        <taxon>Pseudomonadati</taxon>
        <taxon>Pseudomonadota</taxon>
        <taxon>Gammaproteobacteria</taxon>
        <taxon>Alteromonadales</taxon>
        <taxon>Alteromonadaceae</taxon>
        <taxon>Alteromonas/Salinimonas group</taxon>
        <taxon>Alteromonas</taxon>
    </lineage>
</organism>
<dbReference type="RefSeq" id="WP_075607641.1">
    <property type="nucleotide sequence ID" value="NZ_CP052766.1"/>
</dbReference>
<reference evidence="1 2" key="2">
    <citation type="submission" date="2020-04" db="EMBL/GenBank/DDBJ databases">
        <title>Complete genome sequence of Alteromonas pelagimontana 5.12T.</title>
        <authorList>
            <person name="Sinha R.K."/>
            <person name="Krishnan K.P."/>
            <person name="Kurian J.P."/>
        </authorList>
    </citation>
    <scope>NUCLEOTIDE SEQUENCE [LARGE SCALE GENOMIC DNA]</scope>
    <source>
        <strain evidence="1 2">5.12</strain>
    </source>
</reference>
<proteinExistence type="predicted"/>
<evidence type="ECO:0000313" key="2">
    <source>
        <dbReference type="Proteomes" id="UP000219285"/>
    </source>
</evidence>
<dbReference type="Proteomes" id="UP000219285">
    <property type="component" value="Chromosome"/>
</dbReference>
<gene>
    <name evidence="1" type="ORF">CA267_009885</name>
</gene>
<dbReference type="OrthoDB" id="9930258at2"/>
<keyword evidence="2" id="KW-1185">Reference proteome</keyword>
<name>A0A6M4MFU7_9ALTE</name>
<dbReference type="KEGG" id="apel:CA267_009885"/>
<sequence length="328" mass="37703">MYSDKFFVKLRSQYLFWFIRNELLTQEMEREEAKLNSLDPKKFYPAQYQRKLSEHTLQIEGLLRATERPERGQGKYGMPYVLQKLTNMNERTDWEELMKKALSGSRQFGASHVNLMDSELTGVRNAFENGPYHLFNVMYAESLLHASSALQESIVAALDSIHAKYSHIKDEVKHVLEISGITAIFGGGLKMMDGLDQAINLLFPKNEWRSFQYPMGVTDSSKKVSEIPGIEKQILPLRSAAPILLSYAYIRACYFGEDNYLANICYKAKVLQILRSEYLINNKGWFVKDNTVKNEKLSLSGWQIRKAFQNVKTFGPLPFFAHSLVSPD</sequence>
<reference evidence="2" key="1">
    <citation type="submission" date="2014-12" db="EMBL/GenBank/DDBJ databases">
        <title>Complete genome sequence of a multi-drug resistant Klebsiella pneumoniae.</title>
        <authorList>
            <person name="Hua X."/>
            <person name="Chen Q."/>
            <person name="Li X."/>
            <person name="Feng Y."/>
            <person name="Ruan Z."/>
            <person name="Yu Y."/>
        </authorList>
    </citation>
    <scope>NUCLEOTIDE SEQUENCE [LARGE SCALE GENOMIC DNA]</scope>
    <source>
        <strain evidence="2">5.12</strain>
    </source>
</reference>
<evidence type="ECO:0000313" key="1">
    <source>
        <dbReference type="EMBL" id="QJR81066.1"/>
    </source>
</evidence>
<accession>A0A6M4MFU7</accession>
<protein>
    <submittedName>
        <fullName evidence="1">Uncharacterized protein</fullName>
    </submittedName>
</protein>
<dbReference type="EMBL" id="CP052766">
    <property type="protein sequence ID" value="QJR81066.1"/>
    <property type="molecule type" value="Genomic_DNA"/>
</dbReference>
<dbReference type="AlphaFoldDB" id="A0A6M4MFU7"/>